<evidence type="ECO:0000256" key="1">
    <source>
        <dbReference type="SAM" id="MobiDB-lite"/>
    </source>
</evidence>
<name>A0A1E8PM72_9BURK</name>
<proteinExistence type="predicted"/>
<dbReference type="Proteomes" id="UP000092634">
    <property type="component" value="Unassembled WGS sequence"/>
</dbReference>
<reference evidence="2 3" key="1">
    <citation type="submission" date="2016-10" db="EMBL/GenBank/DDBJ databases">
        <title>Updated version of Genome Assembly of Janthinobacterium lividum ERGS5:01.</title>
        <authorList>
            <person name="Kumar R."/>
            <person name="Acharya V."/>
            <person name="Singh D."/>
        </authorList>
    </citation>
    <scope>NUCLEOTIDE SEQUENCE [LARGE SCALE GENOMIC DNA]</scope>
    <source>
        <strain evidence="2 3">ERGS5:01</strain>
    </source>
</reference>
<accession>A0A1E8PM72</accession>
<sequence length="72" mass="8073">MRQAPGQFRREERHSTDWPVSSSGHAAEAHLKGFSCQMKQESMQIVEMAQATPLRRNAVHRPENAASTAQGR</sequence>
<evidence type="ECO:0000313" key="2">
    <source>
        <dbReference type="EMBL" id="OFJ47386.1"/>
    </source>
</evidence>
<dbReference type="AlphaFoldDB" id="A0A1E8PM72"/>
<gene>
    <name evidence="2" type="ORF">BA896_016670</name>
</gene>
<feature type="region of interest" description="Disordered" evidence="1">
    <location>
        <begin position="1"/>
        <end position="26"/>
    </location>
</feature>
<evidence type="ECO:0000313" key="3">
    <source>
        <dbReference type="Proteomes" id="UP000092634"/>
    </source>
</evidence>
<organism evidence="2 3">
    <name type="scientific">Janthinobacterium lividum</name>
    <dbReference type="NCBI Taxonomy" id="29581"/>
    <lineage>
        <taxon>Bacteria</taxon>
        <taxon>Pseudomonadati</taxon>
        <taxon>Pseudomonadota</taxon>
        <taxon>Betaproteobacteria</taxon>
        <taxon>Burkholderiales</taxon>
        <taxon>Oxalobacteraceae</taxon>
        <taxon>Janthinobacterium</taxon>
    </lineage>
</organism>
<dbReference type="EMBL" id="MAQB02000006">
    <property type="protein sequence ID" value="OFJ47386.1"/>
    <property type="molecule type" value="Genomic_DNA"/>
</dbReference>
<protein>
    <submittedName>
        <fullName evidence="2">Uncharacterized protein</fullName>
    </submittedName>
</protein>
<comment type="caution">
    <text evidence="2">The sequence shown here is derived from an EMBL/GenBank/DDBJ whole genome shotgun (WGS) entry which is preliminary data.</text>
</comment>
<feature type="region of interest" description="Disordered" evidence="1">
    <location>
        <begin position="52"/>
        <end position="72"/>
    </location>
</feature>